<evidence type="ECO:0000313" key="2">
    <source>
        <dbReference type="EMBL" id="MBO3116465.1"/>
    </source>
</evidence>
<evidence type="ECO:0000256" key="1">
    <source>
        <dbReference type="SAM" id="SignalP"/>
    </source>
</evidence>
<gene>
    <name evidence="2" type="ORF">J4050_06885</name>
</gene>
<keyword evidence="1" id="KW-0732">Signal</keyword>
<proteinExistence type="predicted"/>
<evidence type="ECO:0000313" key="3">
    <source>
        <dbReference type="Proteomes" id="UP000676776"/>
    </source>
</evidence>
<name>A0ABS3T142_9FLAO</name>
<comment type="caution">
    <text evidence="2">The sequence shown here is derived from an EMBL/GenBank/DDBJ whole genome shotgun (WGS) entry which is preliminary data.</text>
</comment>
<accession>A0ABS3T142</accession>
<evidence type="ECO:0008006" key="4">
    <source>
        <dbReference type="Google" id="ProtNLM"/>
    </source>
</evidence>
<dbReference type="RefSeq" id="WP_208153651.1">
    <property type="nucleotide sequence ID" value="NZ_JAGEVF010000004.1"/>
</dbReference>
<feature type="chain" id="PRO_5045638521" description="Lipoprotein" evidence="1">
    <location>
        <begin position="22"/>
        <end position="129"/>
    </location>
</feature>
<dbReference type="EMBL" id="JAGEVF010000004">
    <property type="protein sequence ID" value="MBO3116465.1"/>
    <property type="molecule type" value="Genomic_DNA"/>
</dbReference>
<keyword evidence="3" id="KW-1185">Reference proteome</keyword>
<reference evidence="2 3" key="1">
    <citation type="submission" date="2021-03" db="EMBL/GenBank/DDBJ databases">
        <title>Winogradskyella sp. nov., isolated from costal sediment.</title>
        <authorList>
            <person name="Gao C."/>
        </authorList>
    </citation>
    <scope>NUCLEOTIDE SEQUENCE [LARGE SCALE GENOMIC DNA]</scope>
    <source>
        <strain evidence="2 3">DF17</strain>
    </source>
</reference>
<sequence length="129" mass="14869">MKKISVILFLFPFLLAMQCEADENSGFETTYYIENSTGIDLFYLTASNNFINVPEDGIITLASELNSETLPIPPSQSLVFNSIKLYKNENESFILVYAQNPIDDELWVFMEPTENRFEYKLEVTEMVLD</sequence>
<organism evidence="2 3">
    <name type="scientific">Winogradskyella pelagia</name>
    <dbReference type="NCBI Taxonomy" id="2819984"/>
    <lineage>
        <taxon>Bacteria</taxon>
        <taxon>Pseudomonadati</taxon>
        <taxon>Bacteroidota</taxon>
        <taxon>Flavobacteriia</taxon>
        <taxon>Flavobacteriales</taxon>
        <taxon>Flavobacteriaceae</taxon>
        <taxon>Winogradskyella</taxon>
    </lineage>
</organism>
<feature type="signal peptide" evidence="1">
    <location>
        <begin position="1"/>
        <end position="21"/>
    </location>
</feature>
<protein>
    <recommendedName>
        <fullName evidence="4">Lipoprotein</fullName>
    </recommendedName>
</protein>
<dbReference type="Proteomes" id="UP000676776">
    <property type="component" value="Unassembled WGS sequence"/>
</dbReference>